<gene>
    <name evidence="2" type="ORF">OEA41_005648</name>
</gene>
<dbReference type="AlphaFoldDB" id="A0AAD9Z9R6"/>
<accession>A0AAD9Z9R6</accession>
<feature type="compositionally biased region" description="Basic and acidic residues" evidence="1">
    <location>
        <begin position="25"/>
        <end position="34"/>
    </location>
</feature>
<organism evidence="2 3">
    <name type="scientific">Lepraria neglecta</name>
    <dbReference type="NCBI Taxonomy" id="209136"/>
    <lineage>
        <taxon>Eukaryota</taxon>
        <taxon>Fungi</taxon>
        <taxon>Dikarya</taxon>
        <taxon>Ascomycota</taxon>
        <taxon>Pezizomycotina</taxon>
        <taxon>Lecanoromycetes</taxon>
        <taxon>OSLEUM clade</taxon>
        <taxon>Lecanoromycetidae</taxon>
        <taxon>Lecanorales</taxon>
        <taxon>Lecanorineae</taxon>
        <taxon>Stereocaulaceae</taxon>
        <taxon>Lepraria</taxon>
    </lineage>
</organism>
<dbReference type="EMBL" id="JASNWA010000007">
    <property type="protein sequence ID" value="KAK3172327.1"/>
    <property type="molecule type" value="Genomic_DNA"/>
</dbReference>
<sequence length="162" mass="18628">MEEEVYPILRDQFVRHNQLWDQAREQEEGKRLAHAEYPQIMNAKKSSTEQTLEQRTHKDQGSRKNKKGGGRDNSSVEDRIPFKWLSREDDGVAEEDHDLPSPVLSTSSEDEDERIGRTERGQPINRESLKSPTTAENSPREPGSYPSKPMPPNYGYAKPHKD</sequence>
<comment type="caution">
    <text evidence="2">The sequence shown here is derived from an EMBL/GenBank/DDBJ whole genome shotgun (WGS) entry which is preliminary data.</text>
</comment>
<feature type="region of interest" description="Disordered" evidence="1">
    <location>
        <begin position="25"/>
        <end position="162"/>
    </location>
</feature>
<feature type="compositionally biased region" description="Basic and acidic residues" evidence="1">
    <location>
        <begin position="74"/>
        <end position="90"/>
    </location>
</feature>
<evidence type="ECO:0000313" key="2">
    <source>
        <dbReference type="EMBL" id="KAK3172327.1"/>
    </source>
</evidence>
<evidence type="ECO:0000313" key="3">
    <source>
        <dbReference type="Proteomes" id="UP001276659"/>
    </source>
</evidence>
<keyword evidence="3" id="KW-1185">Reference proteome</keyword>
<feature type="compositionally biased region" description="Basic and acidic residues" evidence="1">
    <location>
        <begin position="52"/>
        <end position="62"/>
    </location>
</feature>
<protein>
    <submittedName>
        <fullName evidence="2">Uncharacterized protein</fullName>
    </submittedName>
</protein>
<name>A0AAD9Z9R6_9LECA</name>
<proteinExistence type="predicted"/>
<evidence type="ECO:0000256" key="1">
    <source>
        <dbReference type="SAM" id="MobiDB-lite"/>
    </source>
</evidence>
<dbReference type="Proteomes" id="UP001276659">
    <property type="component" value="Unassembled WGS sequence"/>
</dbReference>
<reference evidence="2" key="1">
    <citation type="submission" date="2022-11" db="EMBL/GenBank/DDBJ databases">
        <title>Chromosomal genome sequence assembly and mating type (MAT) locus characterization of the leprose asexual lichenized fungus Lepraria neglecta (Nyl.) Erichsen.</title>
        <authorList>
            <person name="Allen J.L."/>
            <person name="Pfeffer B."/>
        </authorList>
    </citation>
    <scope>NUCLEOTIDE SEQUENCE</scope>
    <source>
        <strain evidence="2">Allen 5258</strain>
    </source>
</reference>